<dbReference type="AlphaFoldDB" id="A0A077FB36"/>
<dbReference type="InterPro" id="IPR054030">
    <property type="entry name" value="Gp5_Vgr_C"/>
</dbReference>
<evidence type="ECO:0000259" key="1">
    <source>
        <dbReference type="Pfam" id="PF22178"/>
    </source>
</evidence>
<dbReference type="EMBL" id="CP009048">
    <property type="protein sequence ID" value="AIL62498.1"/>
    <property type="molecule type" value="Genomic_DNA"/>
</dbReference>
<accession>A0A077FB36</accession>
<name>A0A077FB36_9PSED</name>
<feature type="domain" description="Gp5/Type VI secretion system Vgr C-terminal trimerisation" evidence="1">
    <location>
        <begin position="1"/>
        <end position="73"/>
    </location>
</feature>
<protein>
    <submittedName>
        <fullName evidence="2">Type VI secretion system Vgr family protein</fullName>
    </submittedName>
</protein>
<gene>
    <name evidence="2" type="ORF">PSAKL28_33380</name>
</gene>
<organism evidence="2 3">
    <name type="scientific">Pseudomonas alkylphenolica</name>
    <dbReference type="NCBI Taxonomy" id="237609"/>
    <lineage>
        <taxon>Bacteria</taxon>
        <taxon>Pseudomonadati</taxon>
        <taxon>Pseudomonadota</taxon>
        <taxon>Gammaproteobacteria</taxon>
        <taxon>Pseudomonadales</taxon>
        <taxon>Pseudomonadaceae</taxon>
        <taxon>Pseudomonas</taxon>
    </lineage>
</organism>
<dbReference type="HOGENOM" id="CLU_1577155_0_0_6"/>
<evidence type="ECO:0000313" key="2">
    <source>
        <dbReference type="EMBL" id="AIL62498.1"/>
    </source>
</evidence>
<sequence>MEQKIENDSQLEVGNERRETIKGNSIAVLEAEDQRTVKADRKVELKANDYLQVASSSHTRVGHTVAIEAGQQVHLKTTANVILDAGASITLSAGGQHIVMGPGGIFSSTDIQIGGTPVPGAVLQQAVPTELAALHAPVLPLTQRKALLAKKPVCVVCQAAIQQGEQTDA</sequence>
<reference evidence="2 3" key="1">
    <citation type="submission" date="2014-07" db="EMBL/GenBank/DDBJ databases">
        <authorList>
            <person name="Lee K."/>
            <person name="Lim J.Y."/>
            <person name="Hwang I."/>
        </authorList>
    </citation>
    <scope>NUCLEOTIDE SEQUENCE [LARGE SCALE GENOMIC DNA]</scope>
    <source>
        <strain evidence="2 3">KL28</strain>
    </source>
</reference>
<dbReference type="Pfam" id="PF22178">
    <property type="entry name" value="Gp5_trimer_C"/>
    <property type="match status" value="1"/>
</dbReference>
<dbReference type="SUPFAM" id="SSF69349">
    <property type="entry name" value="Phage fibre proteins"/>
    <property type="match status" value="1"/>
</dbReference>
<evidence type="ECO:0000313" key="3">
    <source>
        <dbReference type="Proteomes" id="UP000028931"/>
    </source>
</evidence>
<dbReference type="KEGG" id="palk:PSAKL28_33380"/>
<dbReference type="Proteomes" id="UP000028931">
    <property type="component" value="Chromosome"/>
</dbReference>
<proteinExistence type="predicted"/>
<dbReference type="eggNOG" id="COG3501">
    <property type="taxonomic scope" value="Bacteria"/>
</dbReference>